<feature type="disulfide bond" description="Redox-active" evidence="10">
    <location>
        <begin position="133"/>
        <end position="137"/>
    </location>
</feature>
<dbReference type="GO" id="GO:0006878">
    <property type="term" value="P:intracellular copper ion homeostasis"/>
    <property type="evidence" value="ECO:0007669"/>
    <property type="project" value="UniProtKB-UniRule"/>
</dbReference>
<gene>
    <name evidence="13" type="ORF">PNOK_0140200</name>
</gene>
<dbReference type="InterPro" id="IPR036249">
    <property type="entry name" value="Thioredoxin-like_sf"/>
</dbReference>
<evidence type="ECO:0000256" key="1">
    <source>
        <dbReference type="ARBA" id="ARBA00004273"/>
    </source>
</evidence>
<dbReference type="PIRSF" id="PIRSF037736">
    <property type="entry name" value="SCO1"/>
    <property type="match status" value="1"/>
</dbReference>
<evidence type="ECO:0000256" key="6">
    <source>
        <dbReference type="ARBA" id="ARBA00023128"/>
    </source>
</evidence>
<dbReference type="EMBL" id="NBII01000001">
    <property type="protein sequence ID" value="PAV24334.1"/>
    <property type="molecule type" value="Genomic_DNA"/>
</dbReference>
<keyword evidence="3 9" id="KW-0479">Metal-binding</keyword>
<evidence type="ECO:0000256" key="4">
    <source>
        <dbReference type="ARBA" id="ARBA00022792"/>
    </source>
</evidence>
<feature type="transmembrane region" description="Helical" evidence="11">
    <location>
        <begin position="56"/>
        <end position="75"/>
    </location>
</feature>
<evidence type="ECO:0000256" key="11">
    <source>
        <dbReference type="SAM" id="Phobius"/>
    </source>
</evidence>
<dbReference type="InParanoid" id="A0A286UXS8"/>
<dbReference type="InterPro" id="IPR017276">
    <property type="entry name" value="Synth_of_cyt-c-oxidase_Sco1/2"/>
</dbReference>
<dbReference type="Gene3D" id="3.40.30.10">
    <property type="entry name" value="Glutaredoxin"/>
    <property type="match status" value="1"/>
</dbReference>
<evidence type="ECO:0000256" key="2">
    <source>
        <dbReference type="ARBA" id="ARBA00010996"/>
    </source>
</evidence>
<keyword evidence="11" id="KW-1133">Transmembrane helix</keyword>
<dbReference type="SUPFAM" id="SSF52833">
    <property type="entry name" value="Thioredoxin-like"/>
    <property type="match status" value="1"/>
</dbReference>
<evidence type="ECO:0000256" key="8">
    <source>
        <dbReference type="PIRNR" id="PIRNR037736"/>
    </source>
</evidence>
<dbReference type="STRING" id="2282107.A0A286UXS8"/>
<keyword evidence="10" id="KW-1015">Disulfide bond</keyword>
<evidence type="ECO:0000256" key="9">
    <source>
        <dbReference type="PIRSR" id="PIRSR037736-1"/>
    </source>
</evidence>
<proteinExistence type="inferred from homology"/>
<sequence length="269" mass="30877">MYRRTQSLNAIRTFRTQQRTLNSRFLRPLSNRRQYSNFQNQQTQSGARDKTAVGVFTPKAAAVFVLTGVALYFYFDHEKQKLQEQKKKELENRKWGKAAVGGPFELTTHKGDPFTEKDLLGKWSLVYFGFTNCPDICPEELDKMTEVVNVLDKQYGPIAQPVFVSVDPARDPPSQVAHYLEDFHPRLVGLSGTYEQTRSVCKAYRVYFSTPKDASPDGDYLVDHSIYFYLMDPEGQFVEAFGKASTVEDVVAKVQEELGRWEESRGRRT</sequence>
<dbReference type="InterPro" id="IPR003782">
    <property type="entry name" value="SCO1/SenC"/>
</dbReference>
<keyword evidence="6 8" id="KW-0496">Mitochondrion</keyword>
<keyword evidence="11" id="KW-0812">Transmembrane</keyword>
<dbReference type="GO" id="GO:0005507">
    <property type="term" value="F:copper ion binding"/>
    <property type="evidence" value="ECO:0007669"/>
    <property type="project" value="InterPro"/>
</dbReference>
<keyword evidence="14" id="KW-1185">Reference proteome</keyword>
<evidence type="ECO:0000313" key="13">
    <source>
        <dbReference type="EMBL" id="PAV24334.1"/>
    </source>
</evidence>
<comment type="caution">
    <text evidence="13">The sequence shown here is derived from an EMBL/GenBank/DDBJ whole genome shotgun (WGS) entry which is preliminary data.</text>
</comment>
<dbReference type="PROSITE" id="PS51352">
    <property type="entry name" value="THIOREDOXIN_2"/>
    <property type="match status" value="1"/>
</dbReference>
<dbReference type="Proteomes" id="UP000217199">
    <property type="component" value="Unassembled WGS sequence"/>
</dbReference>
<protein>
    <submittedName>
        <fullName evidence="13">H-sco1</fullName>
    </submittedName>
</protein>
<feature type="binding site" evidence="9">
    <location>
        <position position="133"/>
    </location>
    <ligand>
        <name>Cu cation</name>
        <dbReference type="ChEBI" id="CHEBI:23378"/>
    </ligand>
</feature>
<dbReference type="OrthoDB" id="270009at2759"/>
<accession>A0A286UXS8</accession>
<dbReference type="CDD" id="cd02968">
    <property type="entry name" value="SCO"/>
    <property type="match status" value="1"/>
</dbReference>
<comment type="similarity">
    <text evidence="2 8">Belongs to the SCO1/2 family.</text>
</comment>
<dbReference type="GO" id="GO:0005743">
    <property type="term" value="C:mitochondrial inner membrane"/>
    <property type="evidence" value="ECO:0007669"/>
    <property type="project" value="UniProtKB-SubCell"/>
</dbReference>
<dbReference type="PANTHER" id="PTHR12151:SF5">
    <property type="entry name" value="AT19154P"/>
    <property type="match status" value="1"/>
</dbReference>
<dbReference type="FunCoup" id="A0A286UXS8">
    <property type="interactions" value="182"/>
</dbReference>
<feature type="domain" description="Thioredoxin" evidence="12">
    <location>
        <begin position="95"/>
        <end position="259"/>
    </location>
</feature>
<keyword evidence="4 8" id="KW-0999">Mitochondrion inner membrane</keyword>
<dbReference type="InterPro" id="IPR013766">
    <property type="entry name" value="Thioredoxin_domain"/>
</dbReference>
<evidence type="ECO:0000256" key="10">
    <source>
        <dbReference type="PIRSR" id="PIRSR603782-2"/>
    </source>
</evidence>
<dbReference type="PANTHER" id="PTHR12151">
    <property type="entry name" value="ELECTRON TRANSPORT PROTIN SCO1/SENC FAMILY MEMBER"/>
    <property type="match status" value="1"/>
</dbReference>
<feature type="binding site" evidence="9">
    <location>
        <position position="137"/>
    </location>
    <ligand>
        <name>Cu cation</name>
        <dbReference type="ChEBI" id="CHEBI:23378"/>
    </ligand>
</feature>
<name>A0A286UXS8_9AGAM</name>
<reference evidence="13 14" key="1">
    <citation type="journal article" date="2017" name="Mol. Ecol.">
        <title>Comparative and population genomic landscape of Phellinus noxius: A hypervariable fungus causing root rot in trees.</title>
        <authorList>
            <person name="Chung C.L."/>
            <person name="Lee T.J."/>
            <person name="Akiba M."/>
            <person name="Lee H.H."/>
            <person name="Kuo T.H."/>
            <person name="Liu D."/>
            <person name="Ke H.M."/>
            <person name="Yokoi T."/>
            <person name="Roa M.B."/>
            <person name="Lu M.J."/>
            <person name="Chang Y.Y."/>
            <person name="Ann P.J."/>
            <person name="Tsai J.N."/>
            <person name="Chen C.Y."/>
            <person name="Tzean S.S."/>
            <person name="Ota Y."/>
            <person name="Hattori T."/>
            <person name="Sahashi N."/>
            <person name="Liou R.F."/>
            <person name="Kikuchi T."/>
            <person name="Tsai I.J."/>
        </authorList>
    </citation>
    <scope>NUCLEOTIDE SEQUENCE [LARGE SCALE GENOMIC DNA]</scope>
    <source>
        <strain evidence="13 14">FFPRI411160</strain>
    </source>
</reference>
<organism evidence="13 14">
    <name type="scientific">Pyrrhoderma noxium</name>
    <dbReference type="NCBI Taxonomy" id="2282107"/>
    <lineage>
        <taxon>Eukaryota</taxon>
        <taxon>Fungi</taxon>
        <taxon>Dikarya</taxon>
        <taxon>Basidiomycota</taxon>
        <taxon>Agaricomycotina</taxon>
        <taxon>Agaricomycetes</taxon>
        <taxon>Hymenochaetales</taxon>
        <taxon>Hymenochaetaceae</taxon>
        <taxon>Pyrrhoderma</taxon>
    </lineage>
</organism>
<feature type="binding site" evidence="9">
    <location>
        <position position="224"/>
    </location>
    <ligand>
        <name>Cu cation</name>
        <dbReference type="ChEBI" id="CHEBI:23378"/>
    </ligand>
</feature>
<keyword evidence="7 11" id="KW-0472">Membrane</keyword>
<dbReference type="GO" id="GO:0033617">
    <property type="term" value="P:mitochondrial respiratory chain complex IV assembly"/>
    <property type="evidence" value="ECO:0007669"/>
    <property type="project" value="TreeGrafter"/>
</dbReference>
<dbReference type="GO" id="GO:0016531">
    <property type="term" value="F:copper chaperone activity"/>
    <property type="evidence" value="ECO:0007669"/>
    <property type="project" value="InterPro"/>
</dbReference>
<dbReference type="AlphaFoldDB" id="A0A286UXS8"/>
<evidence type="ECO:0000256" key="3">
    <source>
        <dbReference type="ARBA" id="ARBA00022723"/>
    </source>
</evidence>
<keyword evidence="5 9" id="KW-0186">Copper</keyword>
<comment type="subcellular location">
    <subcellularLocation>
        <location evidence="1 8">Mitochondrion inner membrane</location>
    </subcellularLocation>
</comment>
<dbReference type="FunFam" id="3.40.30.10:FF:000013">
    <property type="entry name" value="Blast:Protein SCO1 homolog, mitochondrial"/>
    <property type="match status" value="1"/>
</dbReference>
<dbReference type="Pfam" id="PF02630">
    <property type="entry name" value="SCO1-SenC"/>
    <property type="match status" value="1"/>
</dbReference>
<evidence type="ECO:0000256" key="7">
    <source>
        <dbReference type="ARBA" id="ARBA00023136"/>
    </source>
</evidence>
<evidence type="ECO:0000259" key="12">
    <source>
        <dbReference type="PROSITE" id="PS51352"/>
    </source>
</evidence>
<evidence type="ECO:0000313" key="14">
    <source>
        <dbReference type="Proteomes" id="UP000217199"/>
    </source>
</evidence>
<evidence type="ECO:0000256" key="5">
    <source>
        <dbReference type="ARBA" id="ARBA00023008"/>
    </source>
</evidence>